<dbReference type="InterPro" id="IPR032821">
    <property type="entry name" value="PKS_assoc"/>
</dbReference>
<dbReference type="SMART" id="SM01294">
    <property type="entry name" value="PKS_PP_betabranch"/>
    <property type="match status" value="2"/>
</dbReference>
<dbReference type="Gene3D" id="1.10.1200.10">
    <property type="entry name" value="ACP-like"/>
    <property type="match status" value="2"/>
</dbReference>
<dbReference type="PROSITE" id="PS00606">
    <property type="entry name" value="KS3_1"/>
    <property type="match status" value="2"/>
</dbReference>
<dbReference type="Pfam" id="PF14765">
    <property type="entry name" value="PS-DH"/>
    <property type="match status" value="2"/>
</dbReference>
<dbReference type="InterPro" id="IPR036291">
    <property type="entry name" value="NAD(P)-bd_dom_sf"/>
</dbReference>
<dbReference type="InterPro" id="IPR009081">
    <property type="entry name" value="PP-bd_ACP"/>
</dbReference>
<keyword evidence="6" id="KW-0045">Antibiotic biosynthesis</keyword>
<feature type="region of interest" description="C-terminal hotdog fold" evidence="14">
    <location>
        <begin position="2680"/>
        <end position="2817"/>
    </location>
</feature>
<dbReference type="InterPro" id="IPR055123">
    <property type="entry name" value="SpnB-like_Rossmann"/>
</dbReference>
<name>A0A1V8ZY09_SACPI</name>
<dbReference type="InterPro" id="IPR049900">
    <property type="entry name" value="PKS_mFAS_DH"/>
</dbReference>
<dbReference type="InterPro" id="IPR014031">
    <property type="entry name" value="Ketoacyl_synth_C"/>
</dbReference>
<evidence type="ECO:0000256" key="5">
    <source>
        <dbReference type="ARBA" id="ARBA00022737"/>
    </source>
</evidence>
<feature type="active site" description="Proton donor; for dehydratase activity" evidence="14">
    <location>
        <position position="2739"/>
    </location>
</feature>
<dbReference type="InterPro" id="IPR049551">
    <property type="entry name" value="PKS_DH_C"/>
</dbReference>
<dbReference type="EC" id="2.3.1.94" evidence="13"/>
<gene>
    <name evidence="18" type="ORF">B1813_22535</name>
</gene>
<dbReference type="PROSITE" id="PS50075">
    <property type="entry name" value="CARRIER"/>
    <property type="match status" value="2"/>
</dbReference>
<comment type="function">
    <text evidence="10">Involved in the biosynthesis of antibiotic erythromycin via the biosynthesis of its aglycone precursor, 6-deoxyerythronolide B (6-dEB).</text>
</comment>
<proteinExistence type="predicted"/>
<keyword evidence="2" id="KW-0596">Phosphopantetheine</keyword>
<dbReference type="InterPro" id="IPR014030">
    <property type="entry name" value="Ketoacyl_synth_N"/>
</dbReference>
<dbReference type="InterPro" id="IPR018201">
    <property type="entry name" value="Ketoacyl_synth_AS"/>
</dbReference>
<dbReference type="Gene3D" id="3.40.50.720">
    <property type="entry name" value="NAD(P)-binding Rossmann-like Domain"/>
    <property type="match status" value="2"/>
</dbReference>
<dbReference type="SMART" id="SM00822">
    <property type="entry name" value="PKS_KR"/>
    <property type="match status" value="2"/>
</dbReference>
<dbReference type="SUPFAM" id="SSF53901">
    <property type="entry name" value="Thiolase-like"/>
    <property type="match status" value="2"/>
</dbReference>
<dbReference type="GO" id="GO:0004312">
    <property type="term" value="F:fatty acid synthase activity"/>
    <property type="evidence" value="ECO:0007669"/>
    <property type="project" value="TreeGrafter"/>
</dbReference>
<dbReference type="InterPro" id="IPR006162">
    <property type="entry name" value="Ppantetheine_attach_site"/>
</dbReference>
<sequence>MDNEEKLREYLRRVTTDLRKVRRRLREVEDAAHEPVAIVGMSCRYPGGVRNPDDLWRLVSSGGDGVGGFPTDRGWDVEHLFDGAGDGNGRPFSVEGGFLDGAGDFDAEFFGISPREALAMDPQQRLLLESSWEAFESAGIDPLPLKGSRTGVFAGLMYHDYGTSAGAVPDDVQAFVGVGNSGSVLSGRVAYTFGFEGPAVSIDTACSSSLVALHWAVRSLRAGECGLALAGGVTVMPTATVFADFLRQQGLATDGRCKSFAEAADGTGWSEGVGVLLLERLSDARRNGHRVLAVVRGSAVNSDGASNGLTAPNGPAQQRVIRQALTEAGLEPSEVDAVEAHGTGTTLGDPIEAQALLDTYGRNRSEDRPLLLGSVKSNLGHTQAAAGVAGLIKMVLAMRHGVLPKTLHVDAPTSQVDWTTGAVSLLTEAVEWPRTDRARRAAVSSFGVSGTNAHVVLEQAVDDEPAPEGTTTPAAPPVLPWVVSARTETALRAQAAAIGSALDEFGGDPVDAAWTLASGRAALRHRAVVFEPSELAELDSSPTAVSGVVTDAKQAFLFTGQGSQRAGMGSELYAAYPAFAAAFDELCGELDRYLDRPVQDVVFGDAALLDRTEYTQAGLFALEVALFRLLESWGLTPDYVLGHSIGELAAAHVAGVLSLADACELVAARGRLMGALPEGGTMMSLRATEGEVAPLLNERVSLAAVNGGMSVVLSGDDDAVDAVVARFDDRKTRRLRVSHAFHSARMDAMLAEFRAVAERLEFGQPRIPVVSNLTGAVVSAELCDPEYWVRHVRETVRFADGMASLEALGVATFVELGPDGVLTALGQDCLTGDDLAFASVLRRDRDEPSTAVAALAAAHVRGADVDWSAFFEGSGARAVDLPTYAFQHRHYWLPPAGHEPSEHPWQTAVVDHADTGETLFSGRLSRTAQPWLADHVVLGQVILAGAALVELARHVAATLDHAALAELTLERPVVLPDRGELQLQITVAPPDEAGNREIAVYTRTESWIRHATGVLGREPGRPAPMGWSVVWPPAGAESVELDEHYDNLAAAGISYGPAFRGLKSAWRRGDEVFAEVALPDEIEADGYGVHPALLDAALHGIALFDGDPALPFTWSGVSFHSGLAPGPRTLRVQITRQGHGFALALADGAGASVSTIDALTLRPASAEHVPGARSGALYELDLVPVTAQADEPSLRDAVVVDVKVGADAVVADTHRAAAEALDVVRNWLADNDSAEDAGTRLVVVLRGASSDGELPRAAVRGLLRSAQSEHPDRVILVDADGDVNLPAVLASGEPELVVRDGRLWAPRLARIPEQPHAGADLPAEGTVLVTGAGGALGAALARHLAGRGVRNLLLLGRRGAETPGAADLVAELAQLGAHSWFAAADVADRADVEAAIATIPPECPLMGVVHAAGVLDDGVLSSLTPERVATVLRPKVDGGWVLHELTRDLDLSLFVLFSSVAGVLGSAGQAGYAAANAFLDELARYRRARGLAGLSLAWGPWAEGGMAGDFDAAARQRLTRAGLSPLPSSAALDLFDAAIATDRSVIAPIELDRAVLRAQDLVAPALRDIVPSRPRRTTTAGSRQATDLAVELGRLDDEARRKTVLDMVCAQIAVVLGHASGEAVPPQDAFDELGFDSLTAVELRNRLNAVSGLRLPATLVFDYPTPLVLAEFVVGELVGEQAGPVVVAPTVVGDDEPVAIVGMSCRYPGGVSNPEELWDLVASGVDAIGPFPTDRGWEMDGAGGFLSDAAEFDAGFFGISPREAVAMDPQQRLLLEASWEALEHAGIDPTGLRGSSTGVFAGLMYHDYGRGAESIPDGAEAFLGLGNTGSVFSGRVAYSFGFEGPAVTVDTACSSSLVALHWAVQALRSGECSMALAGGVTVMASPGTFVEFDRQGGLAGDGRCKSFASSADGTGWSEGVGVLVVERLSDARRLGHEVLAVVRGSAVNQDGASNGLTAPNGPSQQRVIRQALANAGLNPAEVDVVEAHGTGTTLGDPIEAQALLATYGQDRERPLWLGSIKSNLGHTQAAAGVAGVIKMVQAMRHDTLPRTLHVDEPTPEVDWSSGAVRLLTEPTEWPELDRPRRVGVSSFGISGTNAHAILEQGPAVPAPTERAAHTALPVVPWVVSAKTEPALGEQIARLRSFAGARGLDSVDVGYSLAGRSVFEHRAVLLDDGVVRGDAAVSGALAVLFTGQGAQRAGMGRELYAAFPVFAECFDAVCAELDRHLDASVRDVVFGGGESLNETMWAQAGLFAVEVALFRLVESWGLSPDYVLGHSIGEIAAAHVAGVFSLVDACRLVAARGRLMQALPTGGVMVSLQATEAEVAPLVSAGVSLAAVNGPSSVVLSGDGDAVAAVLAEFEGRKQKRLTVSHAFHSVRMEPMLDEFRTVAEGLSFQQPQVALVSNLTGGVVSDEVCSPDYWVRHVRETVRFADGMNTLHEQGVTRFVELGPDGVLSAAGQDCVSDGVFAPVMRRGRGEAATLVRAVAEMFVHGSDLDWSSLFAGSGARRVELPTYAFQREHYWLRSSGMPTRDICTLGLDDAEHPLLGALMELPGSGSLAFSGRVSLHTWPWLADHAVGGTVLVPGTVFVDLALHAGLRAGCPVVEELTLEAPLVLDASGAPVVQVSVGAVEGGRCGVAVHSRWREGQEWVRHATGTVTAEPVEPAAGVVSGGGVPAGAVEVAVEGLYDGLAGAGLEYGPVFQGVRRAWRAEDRVLVDVALPEGVPVEGFGVHPALLDAALHGIGLLHGAGERHDGVVLPFSWSNVSLYAIGATAAQVTITPTETGYSLLLIDEAGELVAAISDLTLRPVAADQLTGSTDSLYQLHWNEHPATHDKPLATATMLGEDRLGLAGKLADAGVTLYGCDSVEQLTASGPLHEIVLKSFGAGESPVDHAYDQVADTVSLLRDWLADAQSAECRLVLVTRGATDGGDLAHSAVWGLVQSAQAEHPGRFTIVDLDHAEASLAALPSAIATAAPQLAIREGRLRTPELARVPSGASGTELNPEGTVLVTGAGGDLGIAVSRHLVTKHGVRNLVLVGRRGPETPGAAELVDELAALGARARFVACDVAQRDQLAAVLDGIPGDAPLTGVVHAAGVLDNGVVSALTPDRVATVFRPKVDAAWHLHELTRRLDLSMFVLFSSATGVLGSAGQGNYAAANAFLDALARNRRAAGLPACSLAWGPWADSGMARGLAEGDTGRMTKAGILPMTVEQGLSMFDAALRTEGAALVPILLDSSALRASADEVPPPLAALAGDRRRRATARRDSAEPIADRLSTLGAADRERVVRNLVRTETAAVLGHASAEAVPAHRPFSELGFDSLTAVELRNRLAAATGLRLAAGAVFDHPSPEALAAHVLVELDPDTAAVRTALAGLDQLEGLLATLAPAEDERASIALRLNTLAAMVADQQQDGAGVGDQIGAASDDELFDFIDNKLGGQR</sequence>
<feature type="region of interest" description="N-terminal hotdog fold" evidence="14">
    <location>
        <begin position="2545"/>
        <end position="2666"/>
    </location>
</feature>
<dbReference type="Pfam" id="PF00550">
    <property type="entry name" value="PP-binding"/>
    <property type="match status" value="2"/>
</dbReference>
<comment type="subunit">
    <text evidence="12">Homodimer. Erythronolide synthase is composed of EryAI, EryAII and EryAIII multimodular (2 modules) polypeptides each coding for a functional synthase subunit which participates in 2 of the six FAS-like elongation steps required for formation of the polyketide. Module 1, 2, 3, 4, 5, and 6 participating in biosynthesis steps 1, 2, 3, 4, 5, and 6, respectively.</text>
</comment>
<dbReference type="GO" id="GO:0031177">
    <property type="term" value="F:phosphopantetheine binding"/>
    <property type="evidence" value="ECO:0007669"/>
    <property type="project" value="InterPro"/>
</dbReference>
<comment type="cofactor">
    <cofactor evidence="1">
        <name>pantetheine 4'-phosphate</name>
        <dbReference type="ChEBI" id="CHEBI:47942"/>
    </cofactor>
</comment>
<feature type="domain" description="PKS/mFAS DH" evidence="17">
    <location>
        <begin position="903"/>
        <end position="1191"/>
    </location>
</feature>
<feature type="region of interest" description="N-terminal hotdog fold" evidence="14">
    <location>
        <begin position="903"/>
        <end position="1022"/>
    </location>
</feature>
<comment type="caution">
    <text evidence="18">The sequence shown here is derived from an EMBL/GenBank/DDBJ whole genome shotgun (WGS) entry which is preliminary data.</text>
</comment>
<keyword evidence="8" id="KW-0012">Acyltransferase</keyword>
<dbReference type="Gene3D" id="3.40.47.10">
    <property type="match status" value="2"/>
</dbReference>
<dbReference type="Pfam" id="PF00698">
    <property type="entry name" value="Acyl_transf_1"/>
    <property type="match status" value="2"/>
</dbReference>
<dbReference type="SUPFAM" id="SSF55048">
    <property type="entry name" value="Probable ACP-binding domain of malonyl-CoA ACP transacylase"/>
    <property type="match status" value="2"/>
</dbReference>
<feature type="domain" description="Ketosynthase family 3 (KS3)" evidence="16">
    <location>
        <begin position="33"/>
        <end position="459"/>
    </location>
</feature>
<protein>
    <recommendedName>
        <fullName evidence="13">6-deoxyerythronolide-B synthase</fullName>
        <ecNumber evidence="13">2.3.1.94</ecNumber>
    </recommendedName>
</protein>
<dbReference type="InterPro" id="IPR020807">
    <property type="entry name" value="PKS_DH"/>
</dbReference>
<keyword evidence="19" id="KW-1185">Reference proteome</keyword>
<dbReference type="PANTHER" id="PTHR43775:SF51">
    <property type="entry name" value="INACTIVE PHENOLPHTHIOCEROL SYNTHESIS POLYKETIDE SYNTHASE TYPE I PKS1-RELATED"/>
    <property type="match status" value="1"/>
</dbReference>
<dbReference type="Pfam" id="PF08990">
    <property type="entry name" value="Docking"/>
    <property type="match status" value="1"/>
</dbReference>
<dbReference type="SMART" id="SM00823">
    <property type="entry name" value="PKS_PP"/>
    <property type="match status" value="2"/>
</dbReference>
<keyword evidence="4" id="KW-0808">Transferase</keyword>
<dbReference type="GO" id="GO:0006633">
    <property type="term" value="P:fatty acid biosynthetic process"/>
    <property type="evidence" value="ECO:0007669"/>
    <property type="project" value="InterPro"/>
</dbReference>
<dbReference type="SUPFAM" id="SSF47336">
    <property type="entry name" value="ACP-like"/>
    <property type="match status" value="2"/>
</dbReference>
<evidence type="ECO:0000256" key="12">
    <source>
        <dbReference type="ARBA" id="ARBA00063272"/>
    </source>
</evidence>
<keyword evidence="5" id="KW-0677">Repeat</keyword>
<dbReference type="InterPro" id="IPR036736">
    <property type="entry name" value="ACP-like_sf"/>
</dbReference>
<dbReference type="InterPro" id="IPR036299">
    <property type="entry name" value="Polyketide_synth_docking_sf"/>
</dbReference>
<dbReference type="SMART" id="SM00825">
    <property type="entry name" value="PKS_KS"/>
    <property type="match status" value="2"/>
</dbReference>
<comment type="catalytic activity">
    <reaction evidence="9">
        <text>6 (S)-methylmalonyl-CoA + propanoyl-CoA + 6 NADPH + 12 H(+) = 6-deoxyerythronolide B + 6 CO2 + 6 NADP(+) + 7 CoA + H2O</text>
        <dbReference type="Rhea" id="RHEA:23068"/>
        <dbReference type="ChEBI" id="CHEBI:15377"/>
        <dbReference type="ChEBI" id="CHEBI:15378"/>
        <dbReference type="ChEBI" id="CHEBI:16089"/>
        <dbReference type="ChEBI" id="CHEBI:16526"/>
        <dbReference type="ChEBI" id="CHEBI:57287"/>
        <dbReference type="ChEBI" id="CHEBI:57327"/>
        <dbReference type="ChEBI" id="CHEBI:57392"/>
        <dbReference type="ChEBI" id="CHEBI:57783"/>
        <dbReference type="ChEBI" id="CHEBI:58349"/>
        <dbReference type="EC" id="2.3.1.94"/>
    </reaction>
</comment>
<dbReference type="CDD" id="cd00833">
    <property type="entry name" value="PKS"/>
    <property type="match status" value="2"/>
</dbReference>
<evidence type="ECO:0000256" key="2">
    <source>
        <dbReference type="ARBA" id="ARBA00022450"/>
    </source>
</evidence>
<dbReference type="Gene3D" id="3.30.70.3290">
    <property type="match status" value="2"/>
</dbReference>
<evidence type="ECO:0000256" key="3">
    <source>
        <dbReference type="ARBA" id="ARBA00022553"/>
    </source>
</evidence>
<dbReference type="Gene3D" id="3.10.129.110">
    <property type="entry name" value="Polyketide synthase dehydratase"/>
    <property type="match status" value="2"/>
</dbReference>
<accession>A0A1V8ZY09</accession>
<evidence type="ECO:0000256" key="9">
    <source>
        <dbReference type="ARBA" id="ARBA00052442"/>
    </source>
</evidence>
<evidence type="ECO:0000256" key="7">
    <source>
        <dbReference type="ARBA" id="ARBA00023268"/>
    </source>
</evidence>
<comment type="pathway">
    <text evidence="11">Antibiotic biosynthesis; erythromycin biosynthesis.</text>
</comment>
<dbReference type="Gene3D" id="3.40.366.10">
    <property type="entry name" value="Malonyl-Coenzyme A Acyl Carrier Protein, domain 2"/>
    <property type="match status" value="2"/>
</dbReference>
<evidence type="ECO:0000259" key="17">
    <source>
        <dbReference type="PROSITE" id="PS52019"/>
    </source>
</evidence>
<evidence type="ECO:0000259" key="16">
    <source>
        <dbReference type="PROSITE" id="PS52004"/>
    </source>
</evidence>
<evidence type="ECO:0000256" key="14">
    <source>
        <dbReference type="PROSITE-ProRule" id="PRU01363"/>
    </source>
</evidence>
<feature type="domain" description="Ketosynthase family 3 (KS3)" evidence="16">
    <location>
        <begin position="1695"/>
        <end position="2104"/>
    </location>
</feature>
<evidence type="ECO:0000313" key="19">
    <source>
        <dbReference type="Proteomes" id="UP000192591"/>
    </source>
</evidence>
<dbReference type="GO" id="GO:0047879">
    <property type="term" value="F:erythronolide synthase activity"/>
    <property type="evidence" value="ECO:0007669"/>
    <property type="project" value="UniProtKB-EC"/>
</dbReference>
<dbReference type="Pfam" id="PF02801">
    <property type="entry name" value="Ketoacyl-synt_C"/>
    <property type="match status" value="2"/>
</dbReference>
<evidence type="ECO:0000256" key="1">
    <source>
        <dbReference type="ARBA" id="ARBA00001957"/>
    </source>
</evidence>
<evidence type="ECO:0000256" key="4">
    <source>
        <dbReference type="ARBA" id="ARBA00022679"/>
    </source>
</evidence>
<dbReference type="PROSITE" id="PS52019">
    <property type="entry name" value="PKS_MFAS_DH"/>
    <property type="match status" value="2"/>
</dbReference>
<dbReference type="CDD" id="cd08956">
    <property type="entry name" value="KR_3_FAS_SDR_x"/>
    <property type="match status" value="2"/>
</dbReference>
<dbReference type="STRING" id="1962155.B1813_22535"/>
<dbReference type="InterPro" id="IPR016035">
    <property type="entry name" value="Acyl_Trfase/lysoPLipase"/>
</dbReference>
<feature type="domain" description="PKS/mFAS DH" evidence="17">
    <location>
        <begin position="2545"/>
        <end position="2817"/>
    </location>
</feature>
<keyword evidence="7" id="KW-0511">Multifunctional enzyme</keyword>
<dbReference type="InterPro" id="IPR001227">
    <property type="entry name" value="Ac_transferase_dom_sf"/>
</dbReference>
<dbReference type="InterPro" id="IPR020806">
    <property type="entry name" value="PKS_PP-bd"/>
</dbReference>
<dbReference type="Pfam" id="PF08659">
    <property type="entry name" value="KR"/>
    <property type="match status" value="2"/>
</dbReference>
<dbReference type="Pfam" id="PF21089">
    <property type="entry name" value="PKS_DH_N"/>
    <property type="match status" value="2"/>
</dbReference>
<dbReference type="PROSITE" id="PS52004">
    <property type="entry name" value="KS3_2"/>
    <property type="match status" value="2"/>
</dbReference>
<dbReference type="InterPro" id="IPR057326">
    <property type="entry name" value="KR_dom"/>
</dbReference>
<dbReference type="InterPro" id="IPR014043">
    <property type="entry name" value="Acyl_transferase_dom"/>
</dbReference>
<dbReference type="Pfam" id="PF22953">
    <property type="entry name" value="SpnB_Rossmann"/>
    <property type="match status" value="2"/>
</dbReference>
<evidence type="ECO:0000256" key="11">
    <source>
        <dbReference type="ARBA" id="ARBA00060622"/>
    </source>
</evidence>
<dbReference type="SUPFAM" id="SSF51735">
    <property type="entry name" value="NAD(P)-binding Rossmann-fold domains"/>
    <property type="match status" value="4"/>
</dbReference>
<feature type="domain" description="Carrier" evidence="15">
    <location>
        <begin position="1602"/>
        <end position="1677"/>
    </location>
</feature>
<dbReference type="FunFam" id="3.40.47.10:FF:000019">
    <property type="entry name" value="Polyketide synthase type I"/>
    <property type="match status" value="2"/>
</dbReference>
<keyword evidence="3" id="KW-0597">Phosphoprotein</keyword>
<evidence type="ECO:0000256" key="10">
    <source>
        <dbReference type="ARBA" id="ARBA00060158"/>
    </source>
</evidence>
<dbReference type="SUPFAM" id="SSF52151">
    <property type="entry name" value="FabD/lysophospholipase-like"/>
    <property type="match status" value="2"/>
</dbReference>
<feature type="active site" description="Proton acceptor; for dehydratase activity" evidence="14">
    <location>
        <position position="2577"/>
    </location>
</feature>
<dbReference type="InterPro" id="IPR042104">
    <property type="entry name" value="PKS_dehydratase_sf"/>
</dbReference>
<dbReference type="InterPro" id="IPR016036">
    <property type="entry name" value="Malonyl_transacylase_ACP-bd"/>
</dbReference>
<feature type="domain" description="Carrier" evidence="15">
    <location>
        <begin position="3286"/>
        <end position="3361"/>
    </location>
</feature>
<dbReference type="FunFam" id="3.40.366.10:FF:000002">
    <property type="entry name" value="Probable polyketide synthase 2"/>
    <property type="match status" value="2"/>
</dbReference>
<dbReference type="InterPro" id="IPR015083">
    <property type="entry name" value="NorB/c/GfsB-D-like_docking"/>
</dbReference>
<dbReference type="PROSITE" id="PS00012">
    <property type="entry name" value="PHOSPHOPANTETHEINE"/>
    <property type="match status" value="2"/>
</dbReference>
<evidence type="ECO:0000313" key="18">
    <source>
        <dbReference type="EMBL" id="OQO89681.1"/>
    </source>
</evidence>
<dbReference type="SMART" id="SM00827">
    <property type="entry name" value="PKS_AT"/>
    <property type="match status" value="2"/>
</dbReference>
<feature type="active site" description="Proton acceptor; for dehydratase activity" evidence="14">
    <location>
        <position position="935"/>
    </location>
</feature>
<dbReference type="InterPro" id="IPR050091">
    <property type="entry name" value="PKS_NRPS_Biosynth_Enz"/>
</dbReference>
<reference evidence="18 19" key="1">
    <citation type="submission" date="2017-02" db="EMBL/GenBank/DDBJ databases">
        <title>Draft genome of Saccharomonospora sp. 154.</title>
        <authorList>
            <person name="Alonso-Carmona G.S."/>
            <person name="De La Haba R."/>
            <person name="Vera-Gargallo B."/>
            <person name="Sandoval-Trujillo A.H."/>
            <person name="Ramirez-Duran N."/>
            <person name="Ventosa A."/>
        </authorList>
    </citation>
    <scope>NUCLEOTIDE SEQUENCE [LARGE SCALE GENOMIC DNA]</scope>
    <source>
        <strain evidence="18 19">LRS4.154</strain>
    </source>
</reference>
<dbReference type="GO" id="GO:0004315">
    <property type="term" value="F:3-oxoacyl-[acyl-carrier-protein] synthase activity"/>
    <property type="evidence" value="ECO:0007669"/>
    <property type="project" value="InterPro"/>
</dbReference>
<dbReference type="FunFam" id="1.10.1200.10:FF:000007">
    <property type="entry name" value="Probable polyketide synthase pks17"/>
    <property type="match status" value="2"/>
</dbReference>
<dbReference type="PANTHER" id="PTHR43775">
    <property type="entry name" value="FATTY ACID SYNTHASE"/>
    <property type="match status" value="1"/>
</dbReference>
<dbReference type="GO" id="GO:0033068">
    <property type="term" value="P:macrolide biosynthetic process"/>
    <property type="evidence" value="ECO:0007669"/>
    <property type="project" value="UniProtKB-ARBA"/>
</dbReference>
<dbReference type="Pfam" id="PF16197">
    <property type="entry name" value="KAsynt_C_assoc"/>
    <property type="match status" value="2"/>
</dbReference>
<dbReference type="InterPro" id="IPR020841">
    <property type="entry name" value="PKS_Beta-ketoAc_synthase_dom"/>
</dbReference>
<evidence type="ECO:0000256" key="6">
    <source>
        <dbReference type="ARBA" id="ARBA00023194"/>
    </source>
</evidence>
<evidence type="ECO:0000256" key="8">
    <source>
        <dbReference type="ARBA" id="ARBA00023315"/>
    </source>
</evidence>
<dbReference type="Proteomes" id="UP000192591">
    <property type="component" value="Unassembled WGS sequence"/>
</dbReference>
<dbReference type="Pfam" id="PF00109">
    <property type="entry name" value="ketoacyl-synt"/>
    <property type="match status" value="2"/>
</dbReference>
<evidence type="ECO:0000256" key="13">
    <source>
        <dbReference type="ARBA" id="ARBA00066981"/>
    </source>
</evidence>
<dbReference type="InterPro" id="IPR049552">
    <property type="entry name" value="PKS_DH_N"/>
</dbReference>
<evidence type="ECO:0000259" key="15">
    <source>
        <dbReference type="PROSITE" id="PS50075"/>
    </source>
</evidence>
<feature type="region of interest" description="C-terminal hotdog fold" evidence="14">
    <location>
        <begin position="1036"/>
        <end position="1191"/>
    </location>
</feature>
<dbReference type="SUPFAM" id="SSF101173">
    <property type="entry name" value="Docking domain B of the erythromycin polyketide synthase (DEBS)"/>
    <property type="match status" value="1"/>
</dbReference>
<feature type="active site" description="Proton donor; for dehydratase activity" evidence="14">
    <location>
        <position position="1095"/>
    </location>
</feature>
<organism evidence="18 19">
    <name type="scientific">Saccharomonospora piscinae</name>
    <dbReference type="NCBI Taxonomy" id="687388"/>
    <lineage>
        <taxon>Bacteria</taxon>
        <taxon>Bacillati</taxon>
        <taxon>Actinomycetota</taxon>
        <taxon>Actinomycetes</taxon>
        <taxon>Pseudonocardiales</taxon>
        <taxon>Pseudonocardiaceae</taxon>
        <taxon>Saccharomonospora</taxon>
    </lineage>
</organism>
<dbReference type="InterPro" id="IPR016039">
    <property type="entry name" value="Thiolase-like"/>
</dbReference>
<dbReference type="InterPro" id="IPR013968">
    <property type="entry name" value="PKS_KR"/>
</dbReference>
<dbReference type="EMBL" id="MWIH01000009">
    <property type="protein sequence ID" value="OQO89681.1"/>
    <property type="molecule type" value="Genomic_DNA"/>
</dbReference>
<dbReference type="SMART" id="SM00826">
    <property type="entry name" value="PKS_DH"/>
    <property type="match status" value="2"/>
</dbReference>